<sequence>MKFCSCFRRILPARKDDRNLLMTSRLGRDPSLHSLSLIPSLSSFLPSSYNPSLFLSVLLSSLFDGFSCFLYLSLFLFSLRPSPSDSLSEKTAASSPPPSSSSFSHNDSPPGATASSTQPPRHRDERRGRNTRPPPHFLEEEKQDLPGFRPDLVAYCCNSFNTEAPRIQPVVAQYTPVGQPQCIQQTLVVQPPRRERDGEKEEGEEDKKEGGEGGVRKERLEGVKAGKRRGEGSYRRLKEEEEEDEDEQQGIGGRGDTERMPSSRRQVIQRIQTVEPGVGRRGEGEGGVYPSYPLGAQEGMAGSSPPQGESSLSEERKRQEEKNKEEGKKNEEENPGEGGKK</sequence>
<evidence type="ECO:0000313" key="3">
    <source>
        <dbReference type="EMBL" id="PHJ24103.1"/>
    </source>
</evidence>
<proteinExistence type="predicted"/>
<keyword evidence="4" id="KW-1185">Reference proteome</keyword>
<feature type="compositionally biased region" description="Low complexity" evidence="1">
    <location>
        <begin position="100"/>
        <end position="110"/>
    </location>
</feature>
<accession>A0A2C6LAP3</accession>
<dbReference type="Proteomes" id="UP000221165">
    <property type="component" value="Unassembled WGS sequence"/>
</dbReference>
<reference evidence="3 4" key="1">
    <citation type="journal article" date="2017" name="Int. J. Parasitol.">
        <title>The genome of the protozoan parasite Cystoisospora suis and a reverse vaccinology approach to identify vaccine candidates.</title>
        <authorList>
            <person name="Palmieri N."/>
            <person name="Shrestha A."/>
            <person name="Ruttkowski B."/>
            <person name="Beck T."/>
            <person name="Vogl C."/>
            <person name="Tomley F."/>
            <person name="Blake D.P."/>
            <person name="Joachim A."/>
        </authorList>
    </citation>
    <scope>NUCLEOTIDE SEQUENCE [LARGE SCALE GENOMIC DNA]</scope>
    <source>
        <strain evidence="3 4">Wien I</strain>
    </source>
</reference>
<evidence type="ECO:0000256" key="2">
    <source>
        <dbReference type="SAM" id="Phobius"/>
    </source>
</evidence>
<dbReference type="EMBL" id="MIGC01000849">
    <property type="protein sequence ID" value="PHJ24103.1"/>
    <property type="molecule type" value="Genomic_DNA"/>
</dbReference>
<feature type="compositionally biased region" description="Basic and acidic residues" evidence="1">
    <location>
        <begin position="313"/>
        <end position="341"/>
    </location>
</feature>
<evidence type="ECO:0008006" key="5">
    <source>
        <dbReference type="Google" id="ProtNLM"/>
    </source>
</evidence>
<keyword evidence="2" id="KW-1133">Transmembrane helix</keyword>
<comment type="caution">
    <text evidence="3">The sequence shown here is derived from an EMBL/GenBank/DDBJ whole genome shotgun (WGS) entry which is preliminary data.</text>
</comment>
<dbReference type="AlphaFoldDB" id="A0A2C6LAP3"/>
<dbReference type="VEuPathDB" id="ToxoDB:CSUI_002042"/>
<feature type="compositionally biased region" description="Polar residues" evidence="1">
    <location>
        <begin position="263"/>
        <end position="272"/>
    </location>
</feature>
<keyword evidence="2" id="KW-0472">Membrane</keyword>
<name>A0A2C6LAP3_9APIC</name>
<feature type="region of interest" description="Disordered" evidence="1">
    <location>
        <begin position="183"/>
        <end position="341"/>
    </location>
</feature>
<feature type="region of interest" description="Disordered" evidence="1">
    <location>
        <begin position="86"/>
        <end position="144"/>
    </location>
</feature>
<protein>
    <recommendedName>
        <fullName evidence="5">Transmembrane protein</fullName>
    </recommendedName>
</protein>
<organism evidence="3 4">
    <name type="scientific">Cystoisospora suis</name>
    <dbReference type="NCBI Taxonomy" id="483139"/>
    <lineage>
        <taxon>Eukaryota</taxon>
        <taxon>Sar</taxon>
        <taxon>Alveolata</taxon>
        <taxon>Apicomplexa</taxon>
        <taxon>Conoidasida</taxon>
        <taxon>Coccidia</taxon>
        <taxon>Eucoccidiorida</taxon>
        <taxon>Eimeriorina</taxon>
        <taxon>Sarcocystidae</taxon>
        <taxon>Cystoisospora</taxon>
    </lineage>
</organism>
<evidence type="ECO:0000313" key="4">
    <source>
        <dbReference type="Proteomes" id="UP000221165"/>
    </source>
</evidence>
<dbReference type="GeneID" id="94425455"/>
<evidence type="ECO:0000256" key="1">
    <source>
        <dbReference type="SAM" id="MobiDB-lite"/>
    </source>
</evidence>
<gene>
    <name evidence="3" type="ORF">CSUI_002042</name>
</gene>
<feature type="transmembrane region" description="Helical" evidence="2">
    <location>
        <begin position="53"/>
        <end position="77"/>
    </location>
</feature>
<keyword evidence="2" id="KW-0812">Transmembrane</keyword>
<dbReference type="RefSeq" id="XP_067925777.1">
    <property type="nucleotide sequence ID" value="XM_068062244.1"/>
</dbReference>
<feature type="compositionally biased region" description="Basic and acidic residues" evidence="1">
    <location>
        <begin position="192"/>
        <end position="239"/>
    </location>
</feature>